<dbReference type="InterPro" id="IPR043128">
    <property type="entry name" value="Rev_trsase/Diguanyl_cyclase"/>
</dbReference>
<feature type="transmembrane region" description="Helical" evidence="2">
    <location>
        <begin position="39"/>
        <end position="59"/>
    </location>
</feature>
<dbReference type="InterPro" id="IPR000160">
    <property type="entry name" value="GGDEF_dom"/>
</dbReference>
<keyword evidence="2" id="KW-0812">Transmembrane</keyword>
<dbReference type="AlphaFoldDB" id="A9LH32"/>
<name>A9LH32_9BACT</name>
<organism evidence="4">
    <name type="scientific">uncultured planctomycete 8FN</name>
    <dbReference type="NCBI Taxonomy" id="455070"/>
    <lineage>
        <taxon>Bacteria</taxon>
        <taxon>Pseudomonadati</taxon>
        <taxon>Planctomycetota</taxon>
        <taxon>Planctomycetia</taxon>
        <taxon>Planctomycetales</taxon>
        <taxon>environmental samples</taxon>
    </lineage>
</organism>
<dbReference type="Gene3D" id="3.30.70.270">
    <property type="match status" value="1"/>
</dbReference>
<gene>
    <name evidence="4" type="ORF">8FN_31</name>
</gene>
<dbReference type="InterPro" id="IPR029787">
    <property type="entry name" value="Nucleotide_cyclase"/>
</dbReference>
<dbReference type="GO" id="GO:0052621">
    <property type="term" value="F:diguanylate cyclase activity"/>
    <property type="evidence" value="ECO:0007669"/>
    <property type="project" value="UniProtKB-EC"/>
</dbReference>
<dbReference type="GO" id="GO:1902201">
    <property type="term" value="P:negative regulation of bacterial-type flagellum-dependent cell motility"/>
    <property type="evidence" value="ECO:0007669"/>
    <property type="project" value="TreeGrafter"/>
</dbReference>
<evidence type="ECO:0000256" key="1">
    <source>
        <dbReference type="ARBA" id="ARBA00012528"/>
    </source>
</evidence>
<protein>
    <recommendedName>
        <fullName evidence="1">diguanylate cyclase</fullName>
        <ecNumber evidence="1">2.7.7.65</ecNumber>
    </recommendedName>
</protein>
<keyword evidence="2" id="KW-0472">Membrane</keyword>
<dbReference type="Pfam" id="PF00990">
    <property type="entry name" value="GGDEF"/>
    <property type="match status" value="1"/>
</dbReference>
<feature type="domain" description="GGDEF" evidence="3">
    <location>
        <begin position="110"/>
        <end position="239"/>
    </location>
</feature>
<dbReference type="EC" id="2.7.7.65" evidence="1"/>
<evidence type="ECO:0000256" key="2">
    <source>
        <dbReference type="SAM" id="Phobius"/>
    </source>
</evidence>
<evidence type="ECO:0000313" key="4">
    <source>
        <dbReference type="EMBL" id="ABX10709.1"/>
    </source>
</evidence>
<accession>A9LH32</accession>
<dbReference type="PANTHER" id="PTHR45138">
    <property type="entry name" value="REGULATORY COMPONENTS OF SENSORY TRANSDUCTION SYSTEM"/>
    <property type="match status" value="1"/>
</dbReference>
<dbReference type="SUPFAM" id="SSF55073">
    <property type="entry name" value="Nucleotide cyclase"/>
    <property type="match status" value="1"/>
</dbReference>
<keyword evidence="2" id="KW-1133">Transmembrane helix</keyword>
<dbReference type="SMART" id="SM00267">
    <property type="entry name" value="GGDEF"/>
    <property type="match status" value="1"/>
</dbReference>
<dbReference type="PROSITE" id="PS50887">
    <property type="entry name" value="GGDEF"/>
    <property type="match status" value="1"/>
</dbReference>
<dbReference type="GO" id="GO:0005886">
    <property type="term" value="C:plasma membrane"/>
    <property type="evidence" value="ECO:0007669"/>
    <property type="project" value="TreeGrafter"/>
</dbReference>
<dbReference type="PANTHER" id="PTHR45138:SF24">
    <property type="entry name" value="DIGUANYLATE CYCLASE DGCC-RELATED"/>
    <property type="match status" value="1"/>
</dbReference>
<dbReference type="GO" id="GO:0043709">
    <property type="term" value="P:cell adhesion involved in single-species biofilm formation"/>
    <property type="evidence" value="ECO:0007669"/>
    <property type="project" value="TreeGrafter"/>
</dbReference>
<dbReference type="InterPro" id="IPR050469">
    <property type="entry name" value="Diguanylate_Cyclase"/>
</dbReference>
<dbReference type="EMBL" id="EF591888">
    <property type="protein sequence ID" value="ABX10709.1"/>
    <property type="molecule type" value="Genomic_DNA"/>
</dbReference>
<sequence>MRASIRYRLLLIGFMAWMSFCLLMGGFSADFNEFIRQTWLVSGAIGMIACIGLGNLLFVENRRSADLIRDYEIQALTDPLTNLPNRRAFDGNLTALIEDEQKKKKPCNDRSIFLAILDVDHFKPINDTKGHPTGDRVLRFVAQTIYSSIPDKCVAARLGGDEFGIVFVDVSPDWVAGSLKSIKALIEKDSLQRKDLVPTTISVGLTNLNSSDSYDSIYDRVDRALYLAKSEGRNSITFR</sequence>
<proteinExistence type="predicted"/>
<reference evidence="4" key="1">
    <citation type="journal article" date="2007" name="ISME J.">
        <title>Fosmids of novel marine Planctomycetes from the Namibian and Oregon coast upwelling systems and their cross-comparison with planctomycete genomes.</title>
        <authorList>
            <person name="Woebken D."/>
            <person name="Teeling H."/>
            <person name="Wecker P."/>
            <person name="Dumitriu A."/>
            <person name="Kostadinov I."/>
            <person name="DeLong E.F."/>
            <person name="Amann R."/>
            <person name="Gloeckner F.O."/>
        </authorList>
    </citation>
    <scope>NUCLEOTIDE SEQUENCE</scope>
</reference>
<dbReference type="CDD" id="cd01949">
    <property type="entry name" value="GGDEF"/>
    <property type="match status" value="1"/>
</dbReference>
<dbReference type="NCBIfam" id="TIGR00254">
    <property type="entry name" value="GGDEF"/>
    <property type="match status" value="1"/>
</dbReference>
<feature type="transmembrane region" description="Helical" evidence="2">
    <location>
        <begin position="7"/>
        <end position="27"/>
    </location>
</feature>
<evidence type="ECO:0000259" key="3">
    <source>
        <dbReference type="PROSITE" id="PS50887"/>
    </source>
</evidence>